<dbReference type="AlphaFoldDB" id="A0A812AQ49"/>
<gene>
    <name evidence="1" type="ORF">SPHA_3481</name>
</gene>
<reference evidence="1" key="1">
    <citation type="submission" date="2021-01" db="EMBL/GenBank/DDBJ databases">
        <authorList>
            <person name="Li R."/>
            <person name="Bekaert M."/>
        </authorList>
    </citation>
    <scope>NUCLEOTIDE SEQUENCE</scope>
    <source>
        <strain evidence="1">Farmed</strain>
    </source>
</reference>
<dbReference type="Proteomes" id="UP000597762">
    <property type="component" value="Unassembled WGS sequence"/>
</dbReference>
<proteinExistence type="predicted"/>
<sequence length="98" mass="11601">MSLGPPALYVHDACFRLGGHGQQSPTVTRSGISKWLLRSKTRTESESNRKFPLSEIRYLPEFLHSKFVLFRMYQIWEWNFSCKHFLNHLLDVHRPKNV</sequence>
<evidence type="ECO:0000313" key="1">
    <source>
        <dbReference type="EMBL" id="CAE1152530.1"/>
    </source>
</evidence>
<name>A0A812AQ49_ACAPH</name>
<accession>A0A812AQ49</accession>
<organism evidence="1 2">
    <name type="scientific">Acanthosepion pharaonis</name>
    <name type="common">Pharaoh cuttlefish</name>
    <name type="synonym">Sepia pharaonis</name>
    <dbReference type="NCBI Taxonomy" id="158019"/>
    <lineage>
        <taxon>Eukaryota</taxon>
        <taxon>Metazoa</taxon>
        <taxon>Spiralia</taxon>
        <taxon>Lophotrochozoa</taxon>
        <taxon>Mollusca</taxon>
        <taxon>Cephalopoda</taxon>
        <taxon>Coleoidea</taxon>
        <taxon>Decapodiformes</taxon>
        <taxon>Sepiida</taxon>
        <taxon>Sepiina</taxon>
        <taxon>Sepiidae</taxon>
        <taxon>Acanthosepion</taxon>
    </lineage>
</organism>
<keyword evidence="2" id="KW-1185">Reference proteome</keyword>
<comment type="caution">
    <text evidence="1">The sequence shown here is derived from an EMBL/GenBank/DDBJ whole genome shotgun (WGS) entry which is preliminary data.</text>
</comment>
<dbReference type="EMBL" id="CAHIKZ030000105">
    <property type="protein sequence ID" value="CAE1152530.1"/>
    <property type="molecule type" value="Genomic_DNA"/>
</dbReference>
<evidence type="ECO:0000313" key="2">
    <source>
        <dbReference type="Proteomes" id="UP000597762"/>
    </source>
</evidence>
<protein>
    <submittedName>
        <fullName evidence="1">Uncharacterized protein</fullName>
    </submittedName>
</protein>